<keyword evidence="4 6" id="KW-1133">Transmembrane helix</keyword>
<feature type="transmembrane region" description="Helical" evidence="6">
    <location>
        <begin position="181"/>
        <end position="202"/>
    </location>
</feature>
<protein>
    <submittedName>
        <fullName evidence="7">Lysine exporter protein (LYSE/YGGA)</fullName>
    </submittedName>
</protein>
<keyword evidence="5 6" id="KW-0472">Membrane</keyword>
<organism evidence="7">
    <name type="scientific">Magnetospirillum gryphiswaldense</name>
    <dbReference type="NCBI Taxonomy" id="55518"/>
    <lineage>
        <taxon>Bacteria</taxon>
        <taxon>Pseudomonadati</taxon>
        <taxon>Pseudomonadota</taxon>
        <taxon>Alphaproteobacteria</taxon>
        <taxon>Rhodospirillales</taxon>
        <taxon>Rhodospirillaceae</taxon>
        <taxon>Magnetospirillum</taxon>
    </lineage>
</organism>
<feature type="transmembrane region" description="Helical" evidence="6">
    <location>
        <begin position="74"/>
        <end position="91"/>
    </location>
</feature>
<accession>A4TVW4</accession>
<comment type="subcellular location">
    <subcellularLocation>
        <location evidence="1">Cell membrane</location>
        <topology evidence="1">Multi-pass membrane protein</topology>
    </subcellularLocation>
</comment>
<dbReference type="PANTHER" id="PTHR30086">
    <property type="entry name" value="ARGININE EXPORTER PROTEIN ARGO"/>
    <property type="match status" value="1"/>
</dbReference>
<evidence type="ECO:0000256" key="2">
    <source>
        <dbReference type="ARBA" id="ARBA00022475"/>
    </source>
</evidence>
<feature type="transmembrane region" description="Helical" evidence="6">
    <location>
        <begin position="147"/>
        <end position="175"/>
    </location>
</feature>
<feature type="transmembrane region" description="Helical" evidence="6">
    <location>
        <begin position="45"/>
        <end position="67"/>
    </location>
</feature>
<reference evidence="7" key="1">
    <citation type="journal article" date="2007" name="J. Bacteriol.">
        <title>Comparative genome analysis of four magnetotactic bacteria reveals a complex set of group-specific genes implicated in magnetosome biomineralization and function.</title>
        <authorList>
            <person name="Richter M."/>
            <person name="Kube M."/>
            <person name="Bazylinski D.A."/>
            <person name="Lombardot T."/>
            <person name="Gloeckner F.O."/>
            <person name="Reinhardt R."/>
            <person name="Schueler D."/>
        </authorList>
    </citation>
    <scope>NUCLEOTIDE SEQUENCE</scope>
    <source>
        <strain evidence="7">MSR-1</strain>
    </source>
</reference>
<dbReference type="Pfam" id="PF01810">
    <property type="entry name" value="LysE"/>
    <property type="match status" value="1"/>
</dbReference>
<sequence>MPPMSPTDALVLFSACAAAMASPGPGIAGLVSRAASVGIAGSLPFIAGMIAGDLALFVAAMLGLAGLGAAFSSWMPIISAVAGLWLLWLGWKQWRAADAPLDEGGSSSASFLAAWLLTIGNPKTIIFYMALLPVVIGPQGLTLADAVLGAGIVATTLAAIMLAYAGLTQAAMGFLRHPRPLRRLCAVIMAGVGLVLLARAGISVY</sequence>
<dbReference type="InterPro" id="IPR001123">
    <property type="entry name" value="LeuE-type"/>
</dbReference>
<gene>
    <name evidence="7" type="ORF">MGR_1805</name>
</gene>
<feature type="transmembrane region" description="Helical" evidence="6">
    <location>
        <begin position="111"/>
        <end position="135"/>
    </location>
</feature>
<dbReference type="AlphaFoldDB" id="A4TVW4"/>
<evidence type="ECO:0000256" key="1">
    <source>
        <dbReference type="ARBA" id="ARBA00004651"/>
    </source>
</evidence>
<dbReference type="GO" id="GO:0015171">
    <property type="term" value="F:amino acid transmembrane transporter activity"/>
    <property type="evidence" value="ECO:0007669"/>
    <property type="project" value="TreeGrafter"/>
</dbReference>
<evidence type="ECO:0000256" key="3">
    <source>
        <dbReference type="ARBA" id="ARBA00022692"/>
    </source>
</evidence>
<keyword evidence="3 6" id="KW-0812">Transmembrane</keyword>
<evidence type="ECO:0000256" key="4">
    <source>
        <dbReference type="ARBA" id="ARBA00022989"/>
    </source>
</evidence>
<keyword evidence="2" id="KW-1003">Cell membrane</keyword>
<dbReference type="GO" id="GO:0005886">
    <property type="term" value="C:plasma membrane"/>
    <property type="evidence" value="ECO:0007669"/>
    <property type="project" value="UniProtKB-SubCell"/>
</dbReference>
<proteinExistence type="predicted"/>
<name>A4TVW4_9PROT</name>
<evidence type="ECO:0000256" key="5">
    <source>
        <dbReference type="ARBA" id="ARBA00023136"/>
    </source>
</evidence>
<evidence type="ECO:0000313" key="7">
    <source>
        <dbReference type="EMBL" id="CAM74771.1"/>
    </source>
</evidence>
<dbReference type="EMBL" id="CU459003">
    <property type="protein sequence ID" value="CAM74771.1"/>
    <property type="molecule type" value="Genomic_DNA"/>
</dbReference>
<dbReference type="PANTHER" id="PTHR30086:SF20">
    <property type="entry name" value="ARGININE EXPORTER PROTEIN ARGO-RELATED"/>
    <property type="match status" value="1"/>
</dbReference>
<evidence type="ECO:0000256" key="6">
    <source>
        <dbReference type="SAM" id="Phobius"/>
    </source>
</evidence>